<keyword evidence="4" id="KW-0804">Transcription</keyword>
<dbReference type="SUPFAM" id="SSF158553">
    <property type="entry name" value="TAFH domain-like"/>
    <property type="match status" value="1"/>
</dbReference>
<dbReference type="SMART" id="SM00549">
    <property type="entry name" value="TAFH"/>
    <property type="match status" value="1"/>
</dbReference>
<keyword evidence="3" id="KW-0805">Transcription regulation</keyword>
<feature type="compositionally biased region" description="Basic and acidic residues" evidence="6">
    <location>
        <begin position="906"/>
        <end position="924"/>
    </location>
</feature>
<feature type="region of interest" description="Disordered" evidence="6">
    <location>
        <begin position="25"/>
        <end position="98"/>
    </location>
</feature>
<dbReference type="InterPro" id="IPR007900">
    <property type="entry name" value="TAF4_C"/>
</dbReference>
<dbReference type="PANTHER" id="PTHR15138">
    <property type="entry name" value="TRANSCRIPTION INITIATION FACTOR TFIID SUBUNIT 4"/>
    <property type="match status" value="1"/>
</dbReference>
<dbReference type="InterPro" id="IPR003894">
    <property type="entry name" value="TAFH_NHR1"/>
</dbReference>
<dbReference type="GO" id="GO:0046982">
    <property type="term" value="F:protein heterodimerization activity"/>
    <property type="evidence" value="ECO:0007669"/>
    <property type="project" value="InterPro"/>
</dbReference>
<dbReference type="EMBL" id="CAWUFR010000445">
    <property type="protein sequence ID" value="CAK6977985.1"/>
    <property type="molecule type" value="Genomic_DNA"/>
</dbReference>
<dbReference type="PROSITE" id="PS51119">
    <property type="entry name" value="TAFH"/>
    <property type="match status" value="1"/>
</dbReference>
<dbReference type="Gene3D" id="1.10.20.10">
    <property type="entry name" value="Histone, subunit A"/>
    <property type="match status" value="1"/>
</dbReference>
<dbReference type="GO" id="GO:0006355">
    <property type="term" value="P:regulation of DNA-templated transcription"/>
    <property type="evidence" value="ECO:0007669"/>
    <property type="project" value="UniProtKB-ARBA"/>
</dbReference>
<feature type="compositionally biased region" description="Low complexity" evidence="6">
    <location>
        <begin position="954"/>
        <end position="978"/>
    </location>
</feature>
<feature type="compositionally biased region" description="Low complexity" evidence="6">
    <location>
        <begin position="541"/>
        <end position="555"/>
    </location>
</feature>
<feature type="domain" description="TAFH" evidence="7">
    <location>
        <begin position="568"/>
        <end position="665"/>
    </location>
</feature>
<evidence type="ECO:0000256" key="4">
    <source>
        <dbReference type="ARBA" id="ARBA00023163"/>
    </source>
</evidence>
<dbReference type="Pfam" id="PF07531">
    <property type="entry name" value="TAFH"/>
    <property type="match status" value="1"/>
</dbReference>
<comment type="subcellular location">
    <subcellularLocation>
        <location evidence="1">Nucleus</location>
    </subcellularLocation>
</comment>
<feature type="compositionally biased region" description="Basic and acidic residues" evidence="6">
    <location>
        <begin position="855"/>
        <end position="870"/>
    </location>
</feature>
<evidence type="ECO:0000313" key="8">
    <source>
        <dbReference type="EMBL" id="CAK6977985.1"/>
    </source>
</evidence>
<dbReference type="FunFam" id="1.10.20.10:FF:000015">
    <property type="entry name" value="Transcription initiation factor TFIID subunit 4B"/>
    <property type="match status" value="1"/>
</dbReference>
<organism evidence="8 9">
    <name type="scientific">Scomber scombrus</name>
    <name type="common">Atlantic mackerel</name>
    <name type="synonym">Scomber vernalis</name>
    <dbReference type="NCBI Taxonomy" id="13677"/>
    <lineage>
        <taxon>Eukaryota</taxon>
        <taxon>Metazoa</taxon>
        <taxon>Chordata</taxon>
        <taxon>Craniata</taxon>
        <taxon>Vertebrata</taxon>
        <taxon>Euteleostomi</taxon>
        <taxon>Actinopterygii</taxon>
        <taxon>Neopterygii</taxon>
        <taxon>Teleostei</taxon>
        <taxon>Neoteleostei</taxon>
        <taxon>Acanthomorphata</taxon>
        <taxon>Pelagiaria</taxon>
        <taxon>Scombriformes</taxon>
        <taxon>Scombridae</taxon>
        <taxon>Scomber</taxon>
    </lineage>
</organism>
<feature type="region of interest" description="Disordered" evidence="6">
    <location>
        <begin position="534"/>
        <end position="555"/>
    </location>
</feature>
<feature type="region of interest" description="Disordered" evidence="6">
    <location>
        <begin position="853"/>
        <end position="873"/>
    </location>
</feature>
<name>A0AAV1Q305_SCOSC</name>
<sequence>MAGASDLLEDMLFNEVDEKAVSDLVGSLESQLGDRKAPAASYSDVKREAAPAAATQLSGKVRDQAASVEPQQGHPRAGLNPEPGAAEPLSGRALTSSTSSASSVAAGAVITTGASLHTVGATPPPTVSPVPGPVTLSSQPAAASFLRVAAGPSTTTTTTVPAASFLRAAPGPIITTTTATVPAAEVSSSSSPGLQSLNGNIGAVKLVNSPAVTPPAGANTVISAVSAGGSSIIASMASQPTFPVPQSSVASPAAAVQRHPSPTTSVAHNGVDPKGGQLVTQCAPSPSSTSQVMNHSNPLMHTKMLVSSQPVSGNSVILTSAPPSATVQTTISQTQTGTSPGQATVTLAAAGGGVKPAVNGVGQPAVAVVRPLGTPVVATSIQQQRPGLVATTTRAAAPQPALAVRPQQQTTIQLPPGFTMPPGMVLVRTETGQLVMVPQQVLAQAQAKTQQGQAVANIAQRPGTPTAGATIRVTTASPVTTQTVRLASPAQTRMVQSPSPSTTVQKAITVAPGGTAVSVKMAPAQKAQTVITPGGTTVAKPSTSPMSNTSPATTATPARVTVVSQEMQENVKKCKNFLATLIKLASHNSPSPDTSKNVKALVQDLLDAKIEPEEFTTRLQAELKSSPQPYLIPFLKKSLPALRQSLLSSQQSLTTVPPTTSAPPLAAPGAVTTTAIRPRLPISPATSTVRLNAPLTNTTLAVGRAGVQTLQTRSPVVVSQTLRPQATLVRGPTTILGKTPIHLAAQANQKKLSDPGGGTFRDDDDINDVASMAGVNLNEENARILATSSELVGTKIRSCKDEAFLPPGLLHRRIMDTAKKLGVTEVPMEVVNFISHATQSRLRTLLEKVSTVAQHRADGGKDEEHHEQTTDVRSQLRFFEQLERMEKQRKDEQEREMLLKAAKSRARQEDPEQARLKQKAKEMQQQELAQMRQRDANLTALAAIGPRKKRKLDSPGGSAAGSEVASGSGSGSSPASSSRQQLRQRITRVNLRDFIFCLEQDRTTARSLMLYKALLK</sequence>
<proteinExistence type="inferred from homology"/>
<dbReference type="GO" id="GO:0003677">
    <property type="term" value="F:DNA binding"/>
    <property type="evidence" value="ECO:0007669"/>
    <property type="project" value="TreeGrafter"/>
</dbReference>
<reference evidence="8 9" key="1">
    <citation type="submission" date="2024-01" db="EMBL/GenBank/DDBJ databases">
        <authorList>
            <person name="Alioto T."/>
            <person name="Alioto T."/>
            <person name="Gomez Garrido J."/>
        </authorList>
    </citation>
    <scope>NUCLEOTIDE SEQUENCE [LARGE SCALE GENOMIC DNA]</scope>
</reference>
<dbReference type="GO" id="GO:0005669">
    <property type="term" value="C:transcription factor TFIID complex"/>
    <property type="evidence" value="ECO:0007669"/>
    <property type="project" value="InterPro"/>
</dbReference>
<dbReference type="Proteomes" id="UP001314229">
    <property type="component" value="Unassembled WGS sequence"/>
</dbReference>
<evidence type="ECO:0000256" key="6">
    <source>
        <dbReference type="SAM" id="MobiDB-lite"/>
    </source>
</evidence>
<feature type="compositionally biased region" description="Low complexity" evidence="6">
    <location>
        <begin position="89"/>
        <end position="98"/>
    </location>
</feature>
<evidence type="ECO:0000256" key="3">
    <source>
        <dbReference type="ARBA" id="ARBA00023015"/>
    </source>
</evidence>
<keyword evidence="5" id="KW-0539">Nucleus</keyword>
<feature type="region of interest" description="Disordered" evidence="6">
    <location>
        <begin position="902"/>
        <end position="983"/>
    </location>
</feature>
<evidence type="ECO:0000256" key="2">
    <source>
        <dbReference type="ARBA" id="ARBA00006178"/>
    </source>
</evidence>
<evidence type="ECO:0000259" key="7">
    <source>
        <dbReference type="PROSITE" id="PS51119"/>
    </source>
</evidence>
<comment type="caution">
    <text evidence="8">The sequence shown here is derived from an EMBL/GenBank/DDBJ whole genome shotgun (WGS) entry which is preliminary data.</text>
</comment>
<evidence type="ECO:0000256" key="1">
    <source>
        <dbReference type="ARBA" id="ARBA00004123"/>
    </source>
</evidence>
<dbReference type="SUPFAM" id="SSF47113">
    <property type="entry name" value="Histone-fold"/>
    <property type="match status" value="1"/>
</dbReference>
<dbReference type="CDD" id="cd08045">
    <property type="entry name" value="HFD_TAF4"/>
    <property type="match status" value="1"/>
</dbReference>
<dbReference type="PANTHER" id="PTHR15138:SF22">
    <property type="entry name" value="TAFH DOMAIN-CONTAINING PROTEIN"/>
    <property type="match status" value="1"/>
</dbReference>
<dbReference type="InterPro" id="IPR045144">
    <property type="entry name" value="TAF4"/>
</dbReference>
<accession>A0AAV1Q305</accession>
<gene>
    <name evidence="8" type="ORF">FSCOSCO3_A028612</name>
</gene>
<dbReference type="Gene3D" id="1.20.120.1110">
    <property type="entry name" value="TAFH/NHR1 domain"/>
    <property type="match status" value="1"/>
</dbReference>
<evidence type="ECO:0000256" key="5">
    <source>
        <dbReference type="ARBA" id="ARBA00023242"/>
    </source>
</evidence>
<dbReference type="GO" id="GO:0006367">
    <property type="term" value="P:transcription initiation at RNA polymerase II promoter"/>
    <property type="evidence" value="ECO:0007669"/>
    <property type="project" value="TreeGrafter"/>
</dbReference>
<dbReference type="InterPro" id="IPR009072">
    <property type="entry name" value="Histone-fold"/>
</dbReference>
<evidence type="ECO:0000313" key="9">
    <source>
        <dbReference type="Proteomes" id="UP001314229"/>
    </source>
</evidence>
<dbReference type="AlphaFoldDB" id="A0AAV1Q305"/>
<keyword evidence="9" id="KW-1185">Reference proteome</keyword>
<dbReference type="Pfam" id="PF05236">
    <property type="entry name" value="TAF4"/>
    <property type="match status" value="1"/>
</dbReference>
<dbReference type="InterPro" id="IPR037249">
    <property type="entry name" value="TAFH/NHR1_dom_sf"/>
</dbReference>
<protein>
    <submittedName>
        <fullName evidence="8">Transcription initiation factor TFIID subunit 4-like isoform X1</fullName>
    </submittedName>
</protein>
<dbReference type="GO" id="GO:0016251">
    <property type="term" value="F:RNA polymerase II general transcription initiation factor activity"/>
    <property type="evidence" value="ECO:0007669"/>
    <property type="project" value="TreeGrafter"/>
</dbReference>
<comment type="similarity">
    <text evidence="2">Belongs to the TAF4 family.</text>
</comment>